<dbReference type="Proteomes" id="UP000032046">
    <property type="component" value="Unassembled WGS sequence"/>
</dbReference>
<evidence type="ECO:0000256" key="2">
    <source>
        <dbReference type="SAM" id="SignalP"/>
    </source>
</evidence>
<reference evidence="3 4" key="1">
    <citation type="submission" date="2015-01" db="EMBL/GenBank/DDBJ databases">
        <title>Comparative genomics of non-oral Prevotella species.</title>
        <authorList>
            <person name="Accetto T."/>
            <person name="Nograsek B."/>
            <person name="Avgustin G."/>
        </authorList>
    </citation>
    <scope>NUCLEOTIDE SEQUENCE [LARGE SCALE GENOMIC DNA]</scope>
    <source>
        <strain evidence="3 4">P5-119</strain>
    </source>
</reference>
<evidence type="ECO:0000313" key="3">
    <source>
        <dbReference type="EMBL" id="KIP62449.1"/>
    </source>
</evidence>
<protein>
    <recommendedName>
        <fullName evidence="5">DUF4595 domain-containing protein</fullName>
    </recommendedName>
</protein>
<dbReference type="AlphaFoldDB" id="A0A0D0ITV1"/>
<proteinExistence type="predicted"/>
<dbReference type="EMBL" id="JXQK01000053">
    <property type="protein sequence ID" value="KIP62449.1"/>
    <property type="molecule type" value="Genomic_DNA"/>
</dbReference>
<feature type="signal peptide" evidence="2">
    <location>
        <begin position="1"/>
        <end position="32"/>
    </location>
</feature>
<dbReference type="RefSeq" id="WP_042519077.1">
    <property type="nucleotide sequence ID" value="NZ_JXQK01000053.1"/>
</dbReference>
<gene>
    <name evidence="3" type="ORF">ST44_06425</name>
</gene>
<sequence length="331" mass="36335">MNKKFFDYGKSFSRMGMAVVAALALTAGFASCGDDDDEGGSSTPNTESGVLETTSGKKVRVTGAGNLTYSYNSDGTLASFGYGSHPYEASYNPFTFTQDNYGNGYKDVSVVSNIRTNGSGYITGCTEKYDYESSDSEEHGSGSVSVSYNDKGNVTRIKGSGSGYYIEDGQKEKYSSSFDYSFTWNDGKLRKAVYTFVEDGEKDVETLVFDYDDAKANVTLQYVPNFLNEESDSFLAGLFFIGYVGKGPSYFPTGVDYTMKDYEGTENKYYNLTYSLNSDGTVYRYGGMESGYMSYSSVSGTTPRSVSMAPAATDKVKRSIFSSIHRRFMNR</sequence>
<comment type="caution">
    <text evidence="3">The sequence shown here is derived from an EMBL/GenBank/DDBJ whole genome shotgun (WGS) entry which is preliminary data.</text>
</comment>
<keyword evidence="4" id="KW-1185">Reference proteome</keyword>
<organism evidence="3 4">
    <name type="scientific">Prevotella pectinovora</name>
    <dbReference type="NCBI Taxonomy" id="1602169"/>
    <lineage>
        <taxon>Bacteria</taxon>
        <taxon>Pseudomonadati</taxon>
        <taxon>Bacteroidota</taxon>
        <taxon>Bacteroidia</taxon>
        <taxon>Bacteroidales</taxon>
        <taxon>Prevotellaceae</taxon>
        <taxon>Prevotella</taxon>
    </lineage>
</organism>
<name>A0A0D0ITV1_9BACT</name>
<keyword evidence="2" id="KW-0732">Signal</keyword>
<feature type="region of interest" description="Disordered" evidence="1">
    <location>
        <begin position="35"/>
        <end position="55"/>
    </location>
</feature>
<dbReference type="PROSITE" id="PS51257">
    <property type="entry name" value="PROKAR_LIPOPROTEIN"/>
    <property type="match status" value="1"/>
</dbReference>
<evidence type="ECO:0008006" key="5">
    <source>
        <dbReference type="Google" id="ProtNLM"/>
    </source>
</evidence>
<feature type="chain" id="PRO_5002224689" description="DUF4595 domain-containing protein" evidence="2">
    <location>
        <begin position="33"/>
        <end position="331"/>
    </location>
</feature>
<accession>A0A0D0ITV1</accession>
<feature type="compositionally biased region" description="Polar residues" evidence="1">
    <location>
        <begin position="43"/>
        <end position="55"/>
    </location>
</feature>
<evidence type="ECO:0000256" key="1">
    <source>
        <dbReference type="SAM" id="MobiDB-lite"/>
    </source>
</evidence>
<evidence type="ECO:0000313" key="4">
    <source>
        <dbReference type="Proteomes" id="UP000032046"/>
    </source>
</evidence>